<dbReference type="PROSITE" id="PS00457">
    <property type="entry name" value="NA_SOLUT_SYMP_2"/>
    <property type="match status" value="1"/>
</dbReference>
<dbReference type="PANTHER" id="PTHR48086:SF5">
    <property type="entry name" value="NA(+):SOLUTE SYMPORTER (SSF FAMILY)"/>
    <property type="match status" value="1"/>
</dbReference>
<keyword evidence="3" id="KW-0813">Transport</keyword>
<feature type="transmembrane region" description="Helical" evidence="11">
    <location>
        <begin position="376"/>
        <end position="398"/>
    </location>
</feature>
<feature type="transmembrane region" description="Helical" evidence="11">
    <location>
        <begin position="546"/>
        <end position="564"/>
    </location>
</feature>
<dbReference type="RefSeq" id="WP_259662001.1">
    <property type="nucleotide sequence ID" value="NZ_JAHXRI010000010.1"/>
</dbReference>
<dbReference type="PROSITE" id="PS50283">
    <property type="entry name" value="NA_SOLUT_SYMP_3"/>
    <property type="match status" value="1"/>
</dbReference>
<keyword evidence="6" id="KW-0769">Symport</keyword>
<evidence type="ECO:0000256" key="6">
    <source>
        <dbReference type="ARBA" id="ARBA00022847"/>
    </source>
</evidence>
<dbReference type="Proteomes" id="UP000739565">
    <property type="component" value="Unassembled WGS sequence"/>
</dbReference>
<keyword evidence="5 11" id="KW-0812">Transmembrane</keyword>
<dbReference type="InterPro" id="IPR001734">
    <property type="entry name" value="Na/solute_symporter"/>
</dbReference>
<organism evidence="12 13">
    <name type="scientific">Zwartia hollandica</name>
    <dbReference type="NCBI Taxonomy" id="324606"/>
    <lineage>
        <taxon>Bacteria</taxon>
        <taxon>Pseudomonadati</taxon>
        <taxon>Pseudomonadota</taxon>
        <taxon>Betaproteobacteria</taxon>
        <taxon>Burkholderiales</taxon>
        <taxon>Alcaligenaceae</taxon>
        <taxon>Zwartia</taxon>
    </lineage>
</organism>
<keyword evidence="4" id="KW-1003">Cell membrane</keyword>
<dbReference type="Gene3D" id="1.20.1730.10">
    <property type="entry name" value="Sodium/glucose cotransporter"/>
    <property type="match status" value="1"/>
</dbReference>
<evidence type="ECO:0000256" key="4">
    <source>
        <dbReference type="ARBA" id="ARBA00022475"/>
    </source>
</evidence>
<proteinExistence type="inferred from homology"/>
<evidence type="ECO:0000256" key="11">
    <source>
        <dbReference type="SAM" id="Phobius"/>
    </source>
</evidence>
<evidence type="ECO:0000256" key="1">
    <source>
        <dbReference type="ARBA" id="ARBA00004141"/>
    </source>
</evidence>
<feature type="transmembrane region" description="Helical" evidence="11">
    <location>
        <begin position="86"/>
        <end position="108"/>
    </location>
</feature>
<dbReference type="PANTHER" id="PTHR48086">
    <property type="entry name" value="SODIUM/PROLINE SYMPORTER-RELATED"/>
    <property type="match status" value="1"/>
</dbReference>
<evidence type="ECO:0000256" key="9">
    <source>
        <dbReference type="ARBA" id="ARBA00023201"/>
    </source>
</evidence>
<feature type="transmembrane region" description="Helical" evidence="11">
    <location>
        <begin position="570"/>
        <end position="594"/>
    </location>
</feature>
<evidence type="ECO:0000256" key="8">
    <source>
        <dbReference type="ARBA" id="ARBA00023136"/>
    </source>
</evidence>
<evidence type="ECO:0000313" key="13">
    <source>
        <dbReference type="Proteomes" id="UP000739565"/>
    </source>
</evidence>
<protein>
    <submittedName>
        <fullName evidence="12">Cation acetate symporter</fullName>
    </submittedName>
</protein>
<dbReference type="InterPro" id="IPR018212">
    <property type="entry name" value="Na/solute_symporter_CS"/>
</dbReference>
<dbReference type="InterPro" id="IPR038377">
    <property type="entry name" value="Na/Glc_symporter_sf"/>
</dbReference>
<feature type="transmembrane region" description="Helical" evidence="11">
    <location>
        <begin position="601"/>
        <end position="619"/>
    </location>
</feature>
<comment type="caution">
    <text evidence="12">The sequence shown here is derived from an EMBL/GenBank/DDBJ whole genome shotgun (WGS) entry which is preliminary data.</text>
</comment>
<dbReference type="GO" id="GO:0005886">
    <property type="term" value="C:plasma membrane"/>
    <property type="evidence" value="ECO:0007669"/>
    <property type="project" value="TreeGrafter"/>
</dbReference>
<comment type="similarity">
    <text evidence="2 10">Belongs to the sodium:solute symporter (SSF) (TC 2.A.21) family.</text>
</comment>
<feature type="transmembrane region" description="Helical" evidence="11">
    <location>
        <begin position="20"/>
        <end position="39"/>
    </location>
</feature>
<dbReference type="GO" id="GO:0006814">
    <property type="term" value="P:sodium ion transport"/>
    <property type="evidence" value="ECO:0007669"/>
    <property type="project" value="UniProtKB-KW"/>
</dbReference>
<dbReference type="InterPro" id="IPR019899">
    <property type="entry name" value="Na/solute_symporter_VC_2705"/>
</dbReference>
<dbReference type="GO" id="GO:0015293">
    <property type="term" value="F:symporter activity"/>
    <property type="evidence" value="ECO:0007669"/>
    <property type="project" value="UniProtKB-KW"/>
</dbReference>
<feature type="transmembrane region" description="Helical" evidence="11">
    <location>
        <begin position="189"/>
        <end position="210"/>
    </location>
</feature>
<gene>
    <name evidence="12" type="ORF">KZZ10_13225</name>
</gene>
<keyword evidence="7 11" id="KW-1133">Transmembrane helix</keyword>
<dbReference type="GO" id="GO:0046942">
    <property type="term" value="P:carboxylic acid transport"/>
    <property type="evidence" value="ECO:0007669"/>
    <property type="project" value="UniProtKB-ARBA"/>
</dbReference>
<reference evidence="12" key="1">
    <citation type="submission" date="2021-07" db="EMBL/GenBank/DDBJ databases">
        <title>New genus and species of the family Alcaligenaceae.</title>
        <authorList>
            <person name="Hahn M.W."/>
        </authorList>
    </citation>
    <scope>NUCLEOTIDE SEQUENCE</scope>
    <source>
        <strain evidence="12">LF4-65</strain>
    </source>
</reference>
<dbReference type="CDD" id="cd11480">
    <property type="entry name" value="SLC5sbd_u4"/>
    <property type="match status" value="1"/>
</dbReference>
<dbReference type="AlphaFoldDB" id="A0A953NB10"/>
<dbReference type="InterPro" id="IPR018247">
    <property type="entry name" value="EF_Hand_1_Ca_BS"/>
</dbReference>
<evidence type="ECO:0000256" key="10">
    <source>
        <dbReference type="RuleBase" id="RU362091"/>
    </source>
</evidence>
<feature type="transmembrane region" description="Helical" evidence="11">
    <location>
        <begin position="155"/>
        <end position="177"/>
    </location>
</feature>
<keyword evidence="13" id="KW-1185">Reference proteome</keyword>
<dbReference type="NCBIfam" id="TIGR03648">
    <property type="entry name" value="Na_symport_lg"/>
    <property type="match status" value="1"/>
</dbReference>
<evidence type="ECO:0000256" key="3">
    <source>
        <dbReference type="ARBA" id="ARBA00022448"/>
    </source>
</evidence>
<dbReference type="Pfam" id="PF00474">
    <property type="entry name" value="SSF"/>
    <property type="match status" value="3"/>
</dbReference>
<accession>A0A953NB10</accession>
<keyword evidence="9" id="KW-0406">Ion transport</keyword>
<dbReference type="EMBL" id="JAHXRI010000010">
    <property type="protein sequence ID" value="MBZ1351609.1"/>
    <property type="molecule type" value="Genomic_DNA"/>
</dbReference>
<feature type="transmembrane region" description="Helical" evidence="11">
    <location>
        <begin position="114"/>
        <end position="135"/>
    </location>
</feature>
<keyword evidence="8 11" id="KW-0472">Membrane</keyword>
<keyword evidence="9" id="KW-0739">Sodium transport</keyword>
<evidence type="ECO:0000313" key="12">
    <source>
        <dbReference type="EMBL" id="MBZ1351609.1"/>
    </source>
</evidence>
<keyword evidence="9" id="KW-0915">Sodium</keyword>
<feature type="transmembrane region" description="Helical" evidence="11">
    <location>
        <begin position="647"/>
        <end position="668"/>
    </location>
</feature>
<comment type="subcellular location">
    <subcellularLocation>
        <location evidence="1">Membrane</location>
        <topology evidence="1">Multi-pass membrane protein</topology>
    </subcellularLocation>
</comment>
<name>A0A953NB10_9BURK</name>
<evidence type="ECO:0000256" key="2">
    <source>
        <dbReference type="ARBA" id="ARBA00006434"/>
    </source>
</evidence>
<dbReference type="InterPro" id="IPR050277">
    <property type="entry name" value="Sodium:Solute_Symporter"/>
</dbReference>
<feature type="transmembrane region" description="Helical" evidence="11">
    <location>
        <begin position="222"/>
        <end position="238"/>
    </location>
</feature>
<evidence type="ECO:0000256" key="5">
    <source>
        <dbReference type="ARBA" id="ARBA00022692"/>
    </source>
</evidence>
<evidence type="ECO:0000256" key="7">
    <source>
        <dbReference type="ARBA" id="ARBA00022989"/>
    </source>
</evidence>
<feature type="transmembrane region" description="Helical" evidence="11">
    <location>
        <begin position="410"/>
        <end position="431"/>
    </location>
</feature>
<feature type="transmembrane region" description="Helical" evidence="11">
    <location>
        <begin position="45"/>
        <end position="65"/>
    </location>
</feature>
<dbReference type="PROSITE" id="PS00018">
    <property type="entry name" value="EF_HAND_1"/>
    <property type="match status" value="1"/>
</dbReference>
<sequence>MRLSTKGPRSQSAQLFRGYAAYSLGFVALVGLLSVLEVLGLARQWIGYVFLLSTVALYAGIGIMCRTSDPVEYYVAGRRVPAFYNGMATAADWMSVASFIGIAGTLYLTGYNGLAYILGWTGGYVLVALFLAPYLRKFGGYTIPDFLGARYEGNLTRLIGVLCAVLCSFIYLVAQIYGVGIITTRMTGISFELGIFIGLGGVLVCSFLGGMRAVTWTQVGQYIILVIAYLVPVVWLAVKQTGEPIPQVAASAVLQQVTERERELTHDEAERQVRALWQTRADAMQVRIDALPSSFEEEKQRLHWRLLRARANDAPMAEIRSLEREYASYPSSIESARTVWTKAREDFSARASPPVPHADPFASKNPVSSDAARNNFLAIVLCLMLGTAGLPHILMRSLTTPSVSEARKSVFWSLLFILLLYMTAPALAILIKFEIYSDLVGIPYAQLPAWVNAWSAVDRSLISIVDLNQDGIVQLAEVQLGADVVVLAAPEIGGLPYVISGLVAAGALAAALSTADGLLLTLSNALSHDTLFRVVSPRMGAGRQVILSKMLLLVVAFAAAWAATRTPADILFLVGAAFSFAAASFFPVLVMGVFWKRANKYGAASGMLTGLGVTIYYMVQAQPWLRELVLGVPTGVPVDLWWHIQPIAAGVFGAPVAFVVIVVVSLLTPAPLAVTQQMVDYLRQPD</sequence>